<dbReference type="SMART" id="SM00329">
    <property type="entry name" value="BPI2"/>
    <property type="match status" value="1"/>
</dbReference>
<dbReference type="GO" id="GO:0008289">
    <property type="term" value="F:lipid binding"/>
    <property type="evidence" value="ECO:0007669"/>
    <property type="project" value="InterPro"/>
</dbReference>
<accession>A0A8J8NDP0</accession>
<dbReference type="InterPro" id="IPR001124">
    <property type="entry name" value="Lipid-bd_serum_glycop_C"/>
</dbReference>
<protein>
    <recommendedName>
        <fullName evidence="1">Lipid-binding serum glycoprotein C-terminal domain-containing protein</fullName>
    </recommendedName>
</protein>
<dbReference type="Proteomes" id="UP000785679">
    <property type="component" value="Unassembled WGS sequence"/>
</dbReference>
<proteinExistence type="predicted"/>
<sequence>MMMRTINTVPIPRVEFDGGHVENINLDLYVEHNDSISLAFSEAANGGILTTKDVNGMVSCSVKYKMLFITINADAKITFDQGAITMKATLPLHTQVVKDRHLLRVDVSDFDLQFDTSKIHIDLSGSVLADVLDKIIFLFKNVVLKAISSVIDSEVPPALQSAINDEIIATNGFAPIYDNIALDVQIPADPIVTNDAIQLYVNGTIFDEKVGYKVPGTGIANLQLDLTQKNQMVVDASQYTVDSLLSVIQEKGYFRFTLDGDTFDGVAKDYLTTTVLDGFLPGIAAKYGQDVPVAMTFNSKVAPNSFFTTDQVGAKLTATIDFIVKGEKAVSLTVNEADATVKPALANFTLFMDIVQFTVKAISIDQSLIGDVNTTELKVFLNVLFRLAIPVVNQFMAGGLALPTEYFGVLVVKQAEFHAKQGFIEMSFVPEFI</sequence>
<dbReference type="InterPro" id="IPR017943">
    <property type="entry name" value="Bactericidal_perm-incr_a/b_dom"/>
</dbReference>
<name>A0A8J8NDP0_HALGN</name>
<dbReference type="PANTHER" id="PTHR10504:SF131">
    <property type="entry name" value="BPI2 DOMAIN-CONTAINING PROTEIN"/>
    <property type="match status" value="1"/>
</dbReference>
<organism evidence="2 3">
    <name type="scientific">Halteria grandinella</name>
    <dbReference type="NCBI Taxonomy" id="5974"/>
    <lineage>
        <taxon>Eukaryota</taxon>
        <taxon>Sar</taxon>
        <taxon>Alveolata</taxon>
        <taxon>Ciliophora</taxon>
        <taxon>Intramacronucleata</taxon>
        <taxon>Spirotrichea</taxon>
        <taxon>Stichotrichia</taxon>
        <taxon>Sporadotrichida</taxon>
        <taxon>Halteriidae</taxon>
        <taxon>Halteria</taxon>
    </lineage>
</organism>
<gene>
    <name evidence="2" type="ORF">FGO68_gene13069</name>
</gene>
<dbReference type="AlphaFoldDB" id="A0A8J8NDP0"/>
<dbReference type="PANTHER" id="PTHR10504">
    <property type="entry name" value="BACTERICIDAL PERMEABILITY-INCREASING BPI PROTEIN-RELATED"/>
    <property type="match status" value="1"/>
</dbReference>
<dbReference type="Gene3D" id="3.15.20.10">
    <property type="entry name" value="Bactericidal permeability-increasing protein, domain 2"/>
    <property type="match status" value="1"/>
</dbReference>
<reference evidence="2" key="1">
    <citation type="submission" date="2019-06" db="EMBL/GenBank/DDBJ databases">
        <authorList>
            <person name="Zheng W."/>
        </authorList>
    </citation>
    <scope>NUCLEOTIDE SEQUENCE</scope>
    <source>
        <strain evidence="2">QDHG01</strain>
    </source>
</reference>
<evidence type="ECO:0000313" key="3">
    <source>
        <dbReference type="Proteomes" id="UP000785679"/>
    </source>
</evidence>
<dbReference type="EMBL" id="RRYP01020873">
    <property type="protein sequence ID" value="TNV72806.1"/>
    <property type="molecule type" value="Genomic_DNA"/>
</dbReference>
<evidence type="ECO:0000259" key="1">
    <source>
        <dbReference type="SMART" id="SM00329"/>
    </source>
</evidence>
<keyword evidence="3" id="KW-1185">Reference proteome</keyword>
<dbReference type="InterPro" id="IPR032942">
    <property type="entry name" value="BPI/LBP/Plunc"/>
</dbReference>
<dbReference type="Pfam" id="PF02886">
    <property type="entry name" value="LBP_BPI_CETP_C"/>
    <property type="match status" value="1"/>
</dbReference>
<evidence type="ECO:0000313" key="2">
    <source>
        <dbReference type="EMBL" id="TNV72806.1"/>
    </source>
</evidence>
<comment type="caution">
    <text evidence="2">The sequence shown here is derived from an EMBL/GenBank/DDBJ whole genome shotgun (WGS) entry which is preliminary data.</text>
</comment>
<feature type="domain" description="Lipid-binding serum glycoprotein C-terminal" evidence="1">
    <location>
        <begin position="227"/>
        <end position="428"/>
    </location>
</feature>
<dbReference type="OrthoDB" id="321253at2759"/>
<dbReference type="Gene3D" id="3.15.10.10">
    <property type="entry name" value="Bactericidal permeability-increasing protein, domain 1"/>
    <property type="match status" value="1"/>
</dbReference>
<dbReference type="SUPFAM" id="SSF55394">
    <property type="entry name" value="Bactericidal permeability-increasing protein, BPI"/>
    <property type="match status" value="2"/>
</dbReference>